<dbReference type="InterPro" id="IPR013783">
    <property type="entry name" value="Ig-like_fold"/>
</dbReference>
<proteinExistence type="predicted"/>
<dbReference type="CDD" id="cd00096">
    <property type="entry name" value="Ig"/>
    <property type="match status" value="1"/>
</dbReference>
<feature type="domain" description="Ig-like" evidence="4">
    <location>
        <begin position="1"/>
        <end position="87"/>
    </location>
</feature>
<dbReference type="Pfam" id="PF07679">
    <property type="entry name" value="I-set"/>
    <property type="match status" value="1"/>
</dbReference>
<dbReference type="PANTHER" id="PTHR45080:SF8">
    <property type="entry name" value="IG-LIKE DOMAIN-CONTAINING PROTEIN"/>
    <property type="match status" value="1"/>
</dbReference>
<protein>
    <recommendedName>
        <fullName evidence="4">Ig-like domain-containing protein</fullName>
    </recommendedName>
</protein>
<dbReference type="SMART" id="SM00409">
    <property type="entry name" value="IG"/>
    <property type="match status" value="2"/>
</dbReference>
<gene>
    <name evidence="5" type="ORF">SVUK_LOCUS10379</name>
</gene>
<dbReference type="AlphaFoldDB" id="A0A3P7IR55"/>
<dbReference type="GO" id="GO:0005886">
    <property type="term" value="C:plasma membrane"/>
    <property type="evidence" value="ECO:0007669"/>
    <property type="project" value="TreeGrafter"/>
</dbReference>
<dbReference type="InterPro" id="IPR003598">
    <property type="entry name" value="Ig_sub2"/>
</dbReference>
<keyword evidence="1" id="KW-0732">Signal</keyword>
<dbReference type="InterPro" id="IPR013098">
    <property type="entry name" value="Ig_I-set"/>
</dbReference>
<dbReference type="GO" id="GO:0007156">
    <property type="term" value="P:homophilic cell adhesion via plasma membrane adhesion molecules"/>
    <property type="evidence" value="ECO:0007669"/>
    <property type="project" value="TreeGrafter"/>
</dbReference>
<dbReference type="InterPro" id="IPR007110">
    <property type="entry name" value="Ig-like_dom"/>
</dbReference>
<dbReference type="Gene3D" id="2.60.40.10">
    <property type="entry name" value="Immunoglobulins"/>
    <property type="match status" value="2"/>
</dbReference>
<evidence type="ECO:0000313" key="6">
    <source>
        <dbReference type="Proteomes" id="UP000270094"/>
    </source>
</evidence>
<dbReference type="PANTHER" id="PTHR45080">
    <property type="entry name" value="CONTACTIN 5"/>
    <property type="match status" value="1"/>
</dbReference>
<dbReference type="InterPro" id="IPR050958">
    <property type="entry name" value="Cell_Adh-Cytoskel_Orgn"/>
</dbReference>
<reference evidence="5 6" key="1">
    <citation type="submission" date="2018-11" db="EMBL/GenBank/DDBJ databases">
        <authorList>
            <consortium name="Pathogen Informatics"/>
        </authorList>
    </citation>
    <scope>NUCLEOTIDE SEQUENCE [LARGE SCALE GENOMIC DNA]</scope>
</reference>
<dbReference type="PROSITE" id="PS50835">
    <property type="entry name" value="IG_LIKE"/>
    <property type="match status" value="2"/>
</dbReference>
<name>A0A3P7IR55_STRVU</name>
<dbReference type="Pfam" id="PF13927">
    <property type="entry name" value="Ig_3"/>
    <property type="match status" value="1"/>
</dbReference>
<dbReference type="OrthoDB" id="5985519at2759"/>
<keyword evidence="6" id="KW-1185">Reference proteome</keyword>
<feature type="domain" description="Ig-like" evidence="4">
    <location>
        <begin position="92"/>
        <end position="209"/>
    </location>
</feature>
<evidence type="ECO:0000256" key="1">
    <source>
        <dbReference type="ARBA" id="ARBA00022729"/>
    </source>
</evidence>
<accession>A0A3P7IR55</accession>
<evidence type="ECO:0000256" key="3">
    <source>
        <dbReference type="ARBA" id="ARBA00023319"/>
    </source>
</evidence>
<dbReference type="InterPro" id="IPR036179">
    <property type="entry name" value="Ig-like_dom_sf"/>
</dbReference>
<evidence type="ECO:0000313" key="5">
    <source>
        <dbReference type="EMBL" id="VDM75381.1"/>
    </source>
</evidence>
<evidence type="ECO:0000256" key="2">
    <source>
        <dbReference type="ARBA" id="ARBA00023157"/>
    </source>
</evidence>
<dbReference type="EMBL" id="UYYB01095265">
    <property type="protein sequence ID" value="VDM75381.1"/>
    <property type="molecule type" value="Genomic_DNA"/>
</dbReference>
<dbReference type="InterPro" id="IPR003599">
    <property type="entry name" value="Ig_sub"/>
</dbReference>
<dbReference type="SUPFAM" id="SSF48726">
    <property type="entry name" value="Immunoglobulin"/>
    <property type="match status" value="2"/>
</dbReference>
<organism evidence="5 6">
    <name type="scientific">Strongylus vulgaris</name>
    <name type="common">Blood worm</name>
    <dbReference type="NCBI Taxonomy" id="40348"/>
    <lineage>
        <taxon>Eukaryota</taxon>
        <taxon>Metazoa</taxon>
        <taxon>Ecdysozoa</taxon>
        <taxon>Nematoda</taxon>
        <taxon>Chromadorea</taxon>
        <taxon>Rhabditida</taxon>
        <taxon>Rhabditina</taxon>
        <taxon>Rhabditomorpha</taxon>
        <taxon>Strongyloidea</taxon>
        <taxon>Strongylidae</taxon>
        <taxon>Strongylus</taxon>
    </lineage>
</organism>
<sequence>MWCEAVGVPTPTITWMRDDQVLTNIPLVLDALNVKYSKFPFSAALDDRGNTHRKSLLFDKVSVDDAGVYTCKAENWAGTTLKDFDLVVITSPTIQPEKLNVTADSRKTVILPCNATGIPEPVVSWVKAPNIQIEANETSMHDVNNILYSHPAPKGPNNTKVLIKLVFSLEYQLIGTSLAVRNVLPTDAGFYHCIAKSEAGQAIGNRRLLVDSEFVNSDTGGNNSYKKR</sequence>
<keyword evidence="3" id="KW-0393">Immunoglobulin domain</keyword>
<dbReference type="Proteomes" id="UP000270094">
    <property type="component" value="Unassembled WGS sequence"/>
</dbReference>
<evidence type="ECO:0000259" key="4">
    <source>
        <dbReference type="PROSITE" id="PS50835"/>
    </source>
</evidence>
<dbReference type="SMART" id="SM00408">
    <property type="entry name" value="IGc2"/>
    <property type="match status" value="2"/>
</dbReference>
<keyword evidence="2" id="KW-1015">Disulfide bond</keyword>